<feature type="region of interest" description="Disordered" evidence="1">
    <location>
        <begin position="140"/>
        <end position="228"/>
    </location>
</feature>
<feature type="region of interest" description="Disordered" evidence="1">
    <location>
        <begin position="240"/>
        <end position="283"/>
    </location>
</feature>
<dbReference type="RefSeq" id="WP_160977645.1">
    <property type="nucleotide sequence ID" value="NZ_WVHK01000014.1"/>
</dbReference>
<name>A0A6I4YFI5_9DEIO</name>
<evidence type="ECO:0000256" key="1">
    <source>
        <dbReference type="SAM" id="MobiDB-lite"/>
    </source>
</evidence>
<protein>
    <submittedName>
        <fullName evidence="2">Uncharacterized protein</fullName>
    </submittedName>
</protein>
<keyword evidence="3" id="KW-1185">Reference proteome</keyword>
<reference evidence="2 3" key="1">
    <citation type="submission" date="2019-11" db="EMBL/GenBank/DDBJ databases">
        <title>Genome sequence of Deinococcus xianganensis Y35, AI-2 producing algicidal bacterium, isolated from lake water.</title>
        <authorList>
            <person name="Li Y."/>
        </authorList>
    </citation>
    <scope>NUCLEOTIDE SEQUENCE [LARGE SCALE GENOMIC DNA]</scope>
    <source>
        <strain evidence="2 3">Y35</strain>
    </source>
</reference>
<dbReference type="EMBL" id="WVHK01000014">
    <property type="protein sequence ID" value="MXV19170.1"/>
    <property type="molecule type" value="Genomic_DNA"/>
</dbReference>
<accession>A0A6I4YFI5</accession>
<feature type="compositionally biased region" description="Basic and acidic residues" evidence="1">
    <location>
        <begin position="145"/>
        <end position="157"/>
    </location>
</feature>
<evidence type="ECO:0000313" key="2">
    <source>
        <dbReference type="EMBL" id="MXV19170.1"/>
    </source>
</evidence>
<dbReference type="AlphaFoldDB" id="A0A6I4YFI5"/>
<feature type="compositionally biased region" description="Basic and acidic residues" evidence="1">
    <location>
        <begin position="177"/>
        <end position="189"/>
    </location>
</feature>
<evidence type="ECO:0000313" key="3">
    <source>
        <dbReference type="Proteomes" id="UP000430519"/>
    </source>
</evidence>
<feature type="compositionally biased region" description="Polar residues" evidence="1">
    <location>
        <begin position="193"/>
        <end position="202"/>
    </location>
</feature>
<comment type="caution">
    <text evidence="2">The sequence shown here is derived from an EMBL/GenBank/DDBJ whole genome shotgun (WGS) entry which is preliminary data.</text>
</comment>
<feature type="compositionally biased region" description="Pro residues" evidence="1">
    <location>
        <begin position="245"/>
        <end position="263"/>
    </location>
</feature>
<gene>
    <name evidence="2" type="ORF">GLX28_05930</name>
</gene>
<dbReference type="Proteomes" id="UP000430519">
    <property type="component" value="Unassembled WGS sequence"/>
</dbReference>
<sequence>MKASIISHPKTERFIQLRAGYQAITGDDCAAMLLAVFEHWTNYKLGQREQAEYHNRAARAGYQPATQDTELWIYKSNNELIEELLGHYKERVITEALKTLIERGFLLKRTNPKFAWDRTLQYLFVTDAVQDALDDWVRNGMSGGRESHTAKKRDATRKNAGMGKEALTIPQKGGMETTKRRNGDRKKEGAIPQDTTQDTPQDISIAADAARPSAEVSSSIRLPGETLQEHMDRIRAKVRERASVPPAPPAAPPPAPASAPAPAPAVKKGSKKSKPKAEPKERVRNPMFDAVAPHVVGSSDPDSIRVAAPQIAKVVKYLAEIGVTPEQVPAMAEFIQKECFVTRQTRIRPGSWEKFAPDWINSVKGATSTRAQRLMEVYTQPRPEITNDPDDDFDYSDGGNLLL</sequence>
<feature type="region of interest" description="Disordered" evidence="1">
    <location>
        <begin position="380"/>
        <end position="403"/>
    </location>
</feature>
<proteinExistence type="predicted"/>
<organism evidence="2 3">
    <name type="scientific">Deinococcus xianganensis</name>
    <dbReference type="NCBI Taxonomy" id="1507289"/>
    <lineage>
        <taxon>Bacteria</taxon>
        <taxon>Thermotogati</taxon>
        <taxon>Deinococcota</taxon>
        <taxon>Deinococci</taxon>
        <taxon>Deinococcales</taxon>
        <taxon>Deinococcaceae</taxon>
        <taxon>Deinococcus</taxon>
    </lineage>
</organism>